<feature type="transmembrane region" description="Helical" evidence="6">
    <location>
        <begin position="12"/>
        <end position="31"/>
    </location>
</feature>
<keyword evidence="3 6" id="KW-0812">Transmembrane</keyword>
<organism evidence="7 8">
    <name type="scientific">Lysinibacillus parviboronicapiens</name>
    <dbReference type="NCBI Taxonomy" id="436516"/>
    <lineage>
        <taxon>Bacteria</taxon>
        <taxon>Bacillati</taxon>
        <taxon>Bacillota</taxon>
        <taxon>Bacilli</taxon>
        <taxon>Bacillales</taxon>
        <taxon>Bacillaceae</taxon>
        <taxon>Lysinibacillus</taxon>
    </lineage>
</organism>
<evidence type="ECO:0000313" key="8">
    <source>
        <dbReference type="Proteomes" id="UP001549363"/>
    </source>
</evidence>
<comment type="caution">
    <text evidence="7">The sequence shown here is derived from an EMBL/GenBank/DDBJ whole genome shotgun (WGS) entry which is preliminary data.</text>
</comment>
<evidence type="ECO:0000256" key="1">
    <source>
        <dbReference type="ARBA" id="ARBA00004141"/>
    </source>
</evidence>
<keyword evidence="4 6" id="KW-1133">Transmembrane helix</keyword>
<feature type="transmembrane region" description="Helical" evidence="6">
    <location>
        <begin position="121"/>
        <end position="142"/>
    </location>
</feature>
<accession>A0ABV2PQA1</accession>
<dbReference type="PANTHER" id="PTHR23291:SF50">
    <property type="entry name" value="PROTEIN LIFEGUARD 4"/>
    <property type="match status" value="1"/>
</dbReference>
<dbReference type="PANTHER" id="PTHR23291">
    <property type="entry name" value="BAX INHIBITOR-RELATED"/>
    <property type="match status" value="1"/>
</dbReference>
<evidence type="ECO:0000256" key="2">
    <source>
        <dbReference type="ARBA" id="ARBA00010350"/>
    </source>
</evidence>
<comment type="similarity">
    <text evidence="2 6">Belongs to the BI1 family.</text>
</comment>
<evidence type="ECO:0000313" key="7">
    <source>
        <dbReference type="EMBL" id="MET4563145.1"/>
    </source>
</evidence>
<keyword evidence="5 6" id="KW-0472">Membrane</keyword>
<evidence type="ECO:0000256" key="5">
    <source>
        <dbReference type="ARBA" id="ARBA00023136"/>
    </source>
</evidence>
<feature type="transmembrane region" description="Helical" evidence="6">
    <location>
        <begin position="65"/>
        <end position="85"/>
    </location>
</feature>
<feature type="transmembrane region" description="Helical" evidence="6">
    <location>
        <begin position="91"/>
        <end position="114"/>
    </location>
</feature>
<reference evidence="7 8" key="1">
    <citation type="submission" date="2024-06" db="EMBL/GenBank/DDBJ databases">
        <title>Sorghum-associated microbial communities from plants grown in Nebraska, USA.</title>
        <authorList>
            <person name="Schachtman D."/>
        </authorList>
    </citation>
    <scope>NUCLEOTIDE SEQUENCE [LARGE SCALE GENOMIC DNA]</scope>
    <source>
        <strain evidence="7 8">736</strain>
    </source>
</reference>
<protein>
    <submittedName>
        <fullName evidence="7">FtsH-binding integral membrane protein</fullName>
    </submittedName>
</protein>
<gene>
    <name evidence="7" type="ORF">ABIA69_004338</name>
</gene>
<dbReference type="RefSeq" id="WP_354473049.1">
    <property type="nucleotide sequence ID" value="NZ_JBEPSB010000032.1"/>
</dbReference>
<evidence type="ECO:0000256" key="3">
    <source>
        <dbReference type="ARBA" id="ARBA00022692"/>
    </source>
</evidence>
<dbReference type="Pfam" id="PF01027">
    <property type="entry name" value="Bax1-I"/>
    <property type="match status" value="1"/>
</dbReference>
<evidence type="ECO:0000256" key="4">
    <source>
        <dbReference type="ARBA" id="ARBA00022989"/>
    </source>
</evidence>
<name>A0ABV2PQA1_9BACI</name>
<dbReference type="Proteomes" id="UP001549363">
    <property type="component" value="Unassembled WGS sequence"/>
</dbReference>
<feature type="transmembrane region" description="Helical" evidence="6">
    <location>
        <begin position="37"/>
        <end position="56"/>
    </location>
</feature>
<dbReference type="EMBL" id="JBEPSB010000032">
    <property type="protein sequence ID" value="MET4563145.1"/>
    <property type="molecule type" value="Genomic_DNA"/>
</dbReference>
<comment type="subcellular location">
    <subcellularLocation>
        <location evidence="1">Membrane</location>
        <topology evidence="1">Multi-pass membrane protein</topology>
    </subcellularLocation>
</comment>
<sequence>MAYANRNQKLNKILKHFTFMWVLTVVGMLVATQLPPAMVMPLSIICIILLIITCFVRSMKLAHSIMYSIPFLMGILLFWTTQFYIGQLGQQFVLLVFGATVVIFIALALIGMLMNKDISNWGSYLFTVLMVVLVFSIIFIFVHVSNMVGLIIAAITVLLFSIYTVYDFNQIRHNHVSDEAVIGMALNLYLDFINLFTNLLELIWRLKNQFD</sequence>
<proteinExistence type="inferred from homology"/>
<keyword evidence="8" id="KW-1185">Reference proteome</keyword>
<evidence type="ECO:0000256" key="6">
    <source>
        <dbReference type="RuleBase" id="RU004379"/>
    </source>
</evidence>
<feature type="transmembrane region" description="Helical" evidence="6">
    <location>
        <begin position="148"/>
        <end position="168"/>
    </location>
</feature>
<dbReference type="InterPro" id="IPR006214">
    <property type="entry name" value="Bax_inhibitor_1-related"/>
</dbReference>